<evidence type="ECO:0000256" key="2">
    <source>
        <dbReference type="ARBA" id="ARBA00004805"/>
    </source>
</evidence>
<evidence type="ECO:0000256" key="12">
    <source>
        <dbReference type="ARBA" id="ARBA00023136"/>
    </source>
</evidence>
<dbReference type="Proteomes" id="UP000593758">
    <property type="component" value="Chromosome"/>
</dbReference>
<dbReference type="Pfam" id="PF01066">
    <property type="entry name" value="CDP-OH_P_transf"/>
    <property type="match status" value="1"/>
</dbReference>
<keyword evidence="7 17" id="KW-0808">Transferase</keyword>
<feature type="region of interest" description="Disordered" evidence="19">
    <location>
        <begin position="1"/>
        <end position="23"/>
    </location>
</feature>
<feature type="binding site" evidence="17">
    <location>
        <position position="107"/>
    </location>
    <ligand>
        <name>a CDP-1,2-diacyl-sn-glycerol</name>
        <dbReference type="ChEBI" id="CHEBI:58332"/>
    </ligand>
</feature>
<comment type="pathway">
    <text evidence="2 17">Phospholipid metabolism; phosphatidylinositol phosphate biosynthesis.</text>
</comment>
<keyword evidence="11 17" id="KW-1133">Transmembrane helix</keyword>
<proteinExistence type="inferred from homology"/>
<organism evidence="20 21">
    <name type="scientific">Ruania alkalisoli</name>
    <dbReference type="NCBI Taxonomy" id="2779775"/>
    <lineage>
        <taxon>Bacteria</taxon>
        <taxon>Bacillati</taxon>
        <taxon>Actinomycetota</taxon>
        <taxon>Actinomycetes</taxon>
        <taxon>Micrococcales</taxon>
        <taxon>Ruaniaceae</taxon>
        <taxon>Ruania</taxon>
    </lineage>
</organism>
<name>A0A7M1SND8_9MICO</name>
<dbReference type="GO" id="GO:0008654">
    <property type="term" value="P:phospholipid biosynthetic process"/>
    <property type="evidence" value="ECO:0007669"/>
    <property type="project" value="UniProtKB-UniRule"/>
</dbReference>
<dbReference type="UniPathway" id="UPA00220"/>
<evidence type="ECO:0000256" key="8">
    <source>
        <dbReference type="ARBA" id="ARBA00022692"/>
    </source>
</evidence>
<keyword evidence="17" id="KW-0444">Lipid biosynthesis</keyword>
<evidence type="ECO:0000256" key="3">
    <source>
        <dbReference type="ARBA" id="ARBA00005189"/>
    </source>
</evidence>
<comment type="catalytic activity">
    <reaction evidence="16 17">
        <text>a CDP-1,2-diacyl-sn-glycerol + 1D-myo-inositol 3-phosphate = a 1,2-diacyl-sn-glycero-3-phospho-(1D-myo-inositol-3-phosphate) + CMP + H(+)</text>
        <dbReference type="Rhea" id="RHEA:60504"/>
        <dbReference type="ChEBI" id="CHEBI:15378"/>
        <dbReference type="ChEBI" id="CHEBI:58088"/>
        <dbReference type="ChEBI" id="CHEBI:58332"/>
        <dbReference type="ChEBI" id="CHEBI:58401"/>
        <dbReference type="ChEBI" id="CHEBI:60377"/>
    </reaction>
</comment>
<feature type="transmembrane region" description="Helical" evidence="17">
    <location>
        <begin position="145"/>
        <end position="167"/>
    </location>
</feature>
<dbReference type="HAMAP" id="MF_02241">
    <property type="entry name" value="PIP_synthase"/>
    <property type="match status" value="1"/>
</dbReference>
<accession>A0A7M1SND8</accession>
<feature type="binding site" evidence="17">
    <location>
        <position position="99"/>
    </location>
    <ligand>
        <name>Mg(2+)</name>
        <dbReference type="ChEBI" id="CHEBI:18420"/>
        <label>2</label>
    </ligand>
</feature>
<evidence type="ECO:0000256" key="11">
    <source>
        <dbReference type="ARBA" id="ARBA00022989"/>
    </source>
</evidence>
<dbReference type="GO" id="GO:0016780">
    <property type="term" value="F:phosphotransferase activity, for other substituted phosphate groups"/>
    <property type="evidence" value="ECO:0007669"/>
    <property type="project" value="UniProtKB-UniRule"/>
</dbReference>
<feature type="binding site" evidence="17">
    <location>
        <position position="113"/>
    </location>
    <ligand>
        <name>a CDP-1,2-diacyl-sn-glycerol</name>
        <dbReference type="ChEBI" id="CHEBI:58332"/>
    </ligand>
</feature>
<dbReference type="PROSITE" id="PS00379">
    <property type="entry name" value="CDP_ALCOHOL_P_TRANSF"/>
    <property type="match status" value="1"/>
</dbReference>
<dbReference type="GO" id="GO:0000287">
    <property type="term" value="F:magnesium ion binding"/>
    <property type="evidence" value="ECO:0007669"/>
    <property type="project" value="UniProtKB-UniRule"/>
</dbReference>
<feature type="binding site" evidence="17">
    <location>
        <position position="120"/>
    </location>
    <ligand>
        <name>Mg(2+)</name>
        <dbReference type="ChEBI" id="CHEBI:18420"/>
        <label>2</label>
    </ligand>
</feature>
<keyword evidence="10 17" id="KW-0460">Magnesium</keyword>
<evidence type="ECO:0000256" key="9">
    <source>
        <dbReference type="ARBA" id="ARBA00022723"/>
    </source>
</evidence>
<reference evidence="20 21" key="1">
    <citation type="submission" date="2020-10" db="EMBL/GenBank/DDBJ databases">
        <title>Haloactinobacterium sp. RN3S43, a bacterium isolated from saline soil.</title>
        <authorList>
            <person name="Sun J.-Q."/>
        </authorList>
    </citation>
    <scope>NUCLEOTIDE SEQUENCE [LARGE SCALE GENOMIC DNA]</scope>
    <source>
        <strain evidence="20 21">RN3S43</strain>
    </source>
</reference>
<feature type="transmembrane region" description="Helical" evidence="17">
    <location>
        <begin position="210"/>
        <end position="229"/>
    </location>
</feature>
<feature type="binding site" evidence="17">
    <location>
        <position position="124"/>
    </location>
    <ligand>
        <name>Mg(2+)</name>
        <dbReference type="ChEBI" id="CHEBI:18420"/>
        <label>2</label>
    </ligand>
</feature>
<comment type="subunit">
    <text evidence="5 17">Homodimer.</text>
</comment>
<feature type="binding site" evidence="17">
    <location>
        <position position="103"/>
    </location>
    <ligand>
        <name>a CDP-1,2-diacyl-sn-glycerol</name>
        <dbReference type="ChEBI" id="CHEBI:58332"/>
    </ligand>
</feature>
<evidence type="ECO:0000256" key="17">
    <source>
        <dbReference type="HAMAP-Rule" id="MF_02241"/>
    </source>
</evidence>
<keyword evidence="21" id="KW-1185">Reference proteome</keyword>
<feature type="binding site" evidence="17">
    <location>
        <position position="99"/>
    </location>
    <ligand>
        <name>Mg(2+)</name>
        <dbReference type="ChEBI" id="CHEBI:18420"/>
        <label>1</label>
    </ligand>
</feature>
<gene>
    <name evidence="20" type="ORF">IM660_10070</name>
</gene>
<keyword evidence="9 17" id="KW-0479">Metal-binding</keyword>
<evidence type="ECO:0000256" key="10">
    <source>
        <dbReference type="ARBA" id="ARBA00022842"/>
    </source>
</evidence>
<dbReference type="InterPro" id="IPR000462">
    <property type="entry name" value="CDP-OH_P_trans"/>
</dbReference>
<feature type="binding site" evidence="17">
    <location>
        <position position="120"/>
    </location>
    <ligand>
        <name>Mg(2+)</name>
        <dbReference type="ChEBI" id="CHEBI:18420"/>
        <label>1</label>
    </ligand>
</feature>
<dbReference type="InterPro" id="IPR044268">
    <property type="entry name" value="PIP_synthase_PgsA1"/>
</dbReference>
<keyword evidence="17" id="KW-0443">Lipid metabolism</keyword>
<comment type="function">
    <text evidence="17">Catalyzes the conjugation of the 1'-hydroxyl group of D-myo-inositol-3-phosphate (also named L-myo-inositol-1-phosphate) with a lipid tail of cytidine diphosphate diacylglycerol (CDP-DAG), forming phosphatidylinositol phosphate (PIP) and CMP. PIP is a precursor of phosphatidylinositol (PI) which is an essential lipid required for cell wall formation.</text>
</comment>
<comment type="similarity">
    <text evidence="4 17 18">Belongs to the CDP-alcohol phosphatidyltransferase class-I family.</text>
</comment>
<evidence type="ECO:0000256" key="4">
    <source>
        <dbReference type="ARBA" id="ARBA00010441"/>
    </source>
</evidence>
<evidence type="ECO:0000313" key="20">
    <source>
        <dbReference type="EMBL" id="QOR69090.1"/>
    </source>
</evidence>
<evidence type="ECO:0000256" key="13">
    <source>
        <dbReference type="ARBA" id="ARBA00023935"/>
    </source>
</evidence>
<keyword evidence="12 17" id="KW-0472">Membrane</keyword>
<dbReference type="InterPro" id="IPR048254">
    <property type="entry name" value="CDP_ALCOHOL_P_TRANSF_CS"/>
</dbReference>
<dbReference type="KEGG" id="halt:IM660_10070"/>
<keyword evidence="17" id="KW-1208">Phospholipid metabolism</keyword>
<dbReference type="NCBIfam" id="NF045883">
    <property type="entry name" value="PIPSynth"/>
    <property type="match status" value="1"/>
</dbReference>
<evidence type="ECO:0000256" key="7">
    <source>
        <dbReference type="ARBA" id="ARBA00022679"/>
    </source>
</evidence>
<dbReference type="Gene3D" id="1.20.120.1760">
    <property type="match status" value="1"/>
</dbReference>
<evidence type="ECO:0000256" key="6">
    <source>
        <dbReference type="ARBA" id="ARBA00022475"/>
    </source>
</evidence>
<feature type="active site" description="Proton acceptor" evidence="17">
    <location>
        <position position="124"/>
    </location>
</feature>
<sequence length="245" mass="25025">MRTSCRSWAGRRPFRNSSPTPGVNWPSSGGVTVVLGNRGRSVTSTIFGPLARTLVRAGVHPDAVTLTGTLLVSVAALWLFPTGHLAAGALIIGVLAFTDSVDGLMARERGGSSAFGAFLDSTLDRLSDAAVFGGLTWYMTTSAPAAWQLPGLGVGLACLVTGMLVSYVRARAEGLGMRASVGIAERADRLVVALVAALAVGLGAPDGVLVLALGVLAAASAVTVVQRVLTVRGQARQMEAGDEGN</sequence>
<comment type="catalytic activity">
    <reaction evidence="13 17">
        <text>1,2-di-(9Z-octadecenoyl)-sn-glycero-3-cytidine-5'-diphosphate + 1D-myo-inositol 3-phosphate = 1,2-di-(9Z-octadecenoyl)-sn-glycero-3-phospho-(1D-myo-inositol-3-phosphate) + CMP + H(+)</text>
        <dbReference type="Rhea" id="RHEA:61216"/>
        <dbReference type="ChEBI" id="CHEBI:15378"/>
        <dbReference type="ChEBI" id="CHEBI:58401"/>
        <dbReference type="ChEBI" id="CHEBI:60377"/>
        <dbReference type="ChEBI" id="CHEBI:85356"/>
        <dbReference type="ChEBI" id="CHEBI:144472"/>
    </reaction>
</comment>
<evidence type="ECO:0000256" key="1">
    <source>
        <dbReference type="ARBA" id="ARBA00004651"/>
    </source>
</evidence>
<keyword evidence="17" id="KW-0594">Phospholipid biosynthesis</keyword>
<evidence type="ECO:0000256" key="15">
    <source>
        <dbReference type="ARBA" id="ARBA00033137"/>
    </source>
</evidence>
<evidence type="ECO:0000256" key="16">
    <source>
        <dbReference type="ARBA" id="ARBA00048865"/>
    </source>
</evidence>
<feature type="binding site" evidence="17">
    <location>
        <position position="102"/>
    </location>
    <ligand>
        <name>Mg(2+)</name>
        <dbReference type="ChEBI" id="CHEBI:18420"/>
        <label>1</label>
    </ligand>
</feature>
<evidence type="ECO:0000313" key="21">
    <source>
        <dbReference type="Proteomes" id="UP000593758"/>
    </source>
</evidence>
<comment type="subcellular location">
    <subcellularLocation>
        <location evidence="1 17">Cell membrane</location>
        <topology evidence="1 17">Multi-pass membrane protein</topology>
    </subcellularLocation>
</comment>
<evidence type="ECO:0000256" key="19">
    <source>
        <dbReference type="SAM" id="MobiDB-lite"/>
    </source>
</evidence>
<evidence type="ECO:0000256" key="18">
    <source>
        <dbReference type="RuleBase" id="RU003750"/>
    </source>
</evidence>
<feature type="binding site" evidence="17">
    <location>
        <begin position="62"/>
        <end position="65"/>
    </location>
    <ligand>
        <name>a CDP-1,2-diacyl-sn-glycerol</name>
        <dbReference type="ChEBI" id="CHEBI:58332"/>
    </ligand>
</feature>
<keyword evidence="8 17" id="KW-0812">Transmembrane</keyword>
<comment type="pathway">
    <text evidence="3">Lipid metabolism.</text>
</comment>
<comment type="caution">
    <text evidence="17">Lacks conserved residue(s) required for the propagation of feature annotation.</text>
</comment>
<evidence type="ECO:0000256" key="14">
    <source>
        <dbReference type="ARBA" id="ARBA00024082"/>
    </source>
</evidence>
<dbReference type="GO" id="GO:0005886">
    <property type="term" value="C:plasma membrane"/>
    <property type="evidence" value="ECO:0007669"/>
    <property type="project" value="UniProtKB-SubCell"/>
</dbReference>
<keyword evidence="6 17" id="KW-1003">Cell membrane</keyword>
<dbReference type="EMBL" id="CP063169">
    <property type="protein sequence ID" value="QOR69090.1"/>
    <property type="molecule type" value="Genomic_DNA"/>
</dbReference>
<feature type="transmembrane region" description="Helical" evidence="17">
    <location>
        <begin position="70"/>
        <end position="97"/>
    </location>
</feature>
<evidence type="ECO:0000256" key="5">
    <source>
        <dbReference type="ARBA" id="ARBA00011738"/>
    </source>
</evidence>
<dbReference type="EC" id="2.7.8.-" evidence="17"/>
<comment type="cofactor">
    <cofactor evidence="17">
        <name>Mg(2+)</name>
        <dbReference type="ChEBI" id="CHEBI:18420"/>
    </cofactor>
    <text evidence="17">Contains a di-nuclear catalytic Mg(2+) center.</text>
</comment>
<protein>
    <recommendedName>
        <fullName evidence="14 17">Phosphatidylinositol phosphate synthase</fullName>
        <shortName evidence="17">PIP synthase</shortName>
        <ecNumber evidence="17">2.7.8.-</ecNumber>
    </recommendedName>
    <alternativeName>
        <fullName evidence="15 17">CDP-diacylglycerol--D-myo-inositol-3-phosphate 3-phosphatidyltransferase</fullName>
    </alternativeName>
</protein>
<dbReference type="AlphaFoldDB" id="A0A7M1SND8"/>
<feature type="transmembrane region" description="Helical" evidence="17">
    <location>
        <begin position="187"/>
        <end position="204"/>
    </location>
</feature>
<dbReference type="InterPro" id="IPR043130">
    <property type="entry name" value="CDP-OH_PTrfase_TM_dom"/>
</dbReference>